<dbReference type="Proteomes" id="UP000006727">
    <property type="component" value="Chromosome 11"/>
</dbReference>
<name>A0A7I4AD91_PHYPA</name>
<reference evidence="1" key="3">
    <citation type="submission" date="2020-12" db="UniProtKB">
        <authorList>
            <consortium name="EnsemblPlants"/>
        </authorList>
    </citation>
    <scope>IDENTIFICATION</scope>
</reference>
<sequence length="40" mass="4440">MISGPWFQTPATSHATTLSISWTKSLLRIEGKPHIFLAKS</sequence>
<dbReference type="AlphaFoldDB" id="A0A7I4AD91"/>
<accession>A0A7I4AD91</accession>
<reference evidence="1 2" key="1">
    <citation type="journal article" date="2008" name="Science">
        <title>The Physcomitrella genome reveals evolutionary insights into the conquest of land by plants.</title>
        <authorList>
            <person name="Rensing S."/>
            <person name="Lang D."/>
            <person name="Zimmer A."/>
            <person name="Terry A."/>
            <person name="Salamov A."/>
            <person name="Shapiro H."/>
            <person name="Nishiyama T."/>
            <person name="Perroud P.-F."/>
            <person name="Lindquist E."/>
            <person name="Kamisugi Y."/>
            <person name="Tanahashi T."/>
            <person name="Sakakibara K."/>
            <person name="Fujita T."/>
            <person name="Oishi K."/>
            <person name="Shin-I T."/>
            <person name="Kuroki Y."/>
            <person name="Toyoda A."/>
            <person name="Suzuki Y."/>
            <person name="Hashimoto A."/>
            <person name="Yamaguchi K."/>
            <person name="Sugano A."/>
            <person name="Kohara Y."/>
            <person name="Fujiyama A."/>
            <person name="Anterola A."/>
            <person name="Aoki S."/>
            <person name="Ashton N."/>
            <person name="Barbazuk W.B."/>
            <person name="Barker E."/>
            <person name="Bennetzen J."/>
            <person name="Bezanilla M."/>
            <person name="Blankenship R."/>
            <person name="Cho S.H."/>
            <person name="Dutcher S."/>
            <person name="Estelle M."/>
            <person name="Fawcett J.A."/>
            <person name="Gundlach H."/>
            <person name="Hanada K."/>
            <person name="Heyl A."/>
            <person name="Hicks K.A."/>
            <person name="Hugh J."/>
            <person name="Lohr M."/>
            <person name="Mayer K."/>
            <person name="Melkozernov A."/>
            <person name="Murata T."/>
            <person name="Nelson D."/>
            <person name="Pils B."/>
            <person name="Prigge M."/>
            <person name="Reiss B."/>
            <person name="Renner T."/>
            <person name="Rombauts S."/>
            <person name="Rushton P."/>
            <person name="Sanderfoot A."/>
            <person name="Schween G."/>
            <person name="Shiu S.-H."/>
            <person name="Stueber K."/>
            <person name="Theodoulou F.L."/>
            <person name="Tu H."/>
            <person name="Van de Peer Y."/>
            <person name="Verrier P.J."/>
            <person name="Waters E."/>
            <person name="Wood A."/>
            <person name="Yang L."/>
            <person name="Cove D."/>
            <person name="Cuming A."/>
            <person name="Hasebe M."/>
            <person name="Lucas S."/>
            <person name="Mishler D.B."/>
            <person name="Reski R."/>
            <person name="Grigoriev I."/>
            <person name="Quatrano R.S."/>
            <person name="Boore J.L."/>
        </authorList>
    </citation>
    <scope>NUCLEOTIDE SEQUENCE [LARGE SCALE GENOMIC DNA]</scope>
    <source>
        <strain evidence="1 2">cv. Gransden 2004</strain>
    </source>
</reference>
<evidence type="ECO:0000313" key="1">
    <source>
        <dbReference type="EnsemblPlants" id="Pp3c11_9800V3.2"/>
    </source>
</evidence>
<keyword evidence="2" id="KW-1185">Reference proteome</keyword>
<dbReference type="EnsemblPlants" id="Pp3c11_9800V3.2">
    <property type="protein sequence ID" value="Pp3c11_9800V3.2"/>
    <property type="gene ID" value="Pp3c11_9800"/>
</dbReference>
<organism evidence="1 2">
    <name type="scientific">Physcomitrium patens</name>
    <name type="common">Spreading-leaved earth moss</name>
    <name type="synonym">Physcomitrella patens</name>
    <dbReference type="NCBI Taxonomy" id="3218"/>
    <lineage>
        <taxon>Eukaryota</taxon>
        <taxon>Viridiplantae</taxon>
        <taxon>Streptophyta</taxon>
        <taxon>Embryophyta</taxon>
        <taxon>Bryophyta</taxon>
        <taxon>Bryophytina</taxon>
        <taxon>Bryopsida</taxon>
        <taxon>Funariidae</taxon>
        <taxon>Funariales</taxon>
        <taxon>Funariaceae</taxon>
        <taxon>Physcomitrium</taxon>
    </lineage>
</organism>
<dbReference type="Gramene" id="Pp3c11_9800V3.2">
    <property type="protein sequence ID" value="Pp3c11_9800V3.2"/>
    <property type="gene ID" value="Pp3c11_9800"/>
</dbReference>
<protein>
    <submittedName>
        <fullName evidence="1">Uncharacterized protein</fullName>
    </submittedName>
</protein>
<proteinExistence type="predicted"/>
<reference evidence="1 2" key="2">
    <citation type="journal article" date="2018" name="Plant J.">
        <title>The Physcomitrella patens chromosome-scale assembly reveals moss genome structure and evolution.</title>
        <authorList>
            <person name="Lang D."/>
            <person name="Ullrich K.K."/>
            <person name="Murat F."/>
            <person name="Fuchs J."/>
            <person name="Jenkins J."/>
            <person name="Haas F.B."/>
            <person name="Piednoel M."/>
            <person name="Gundlach H."/>
            <person name="Van Bel M."/>
            <person name="Meyberg R."/>
            <person name="Vives C."/>
            <person name="Morata J."/>
            <person name="Symeonidi A."/>
            <person name="Hiss M."/>
            <person name="Muchero W."/>
            <person name="Kamisugi Y."/>
            <person name="Saleh O."/>
            <person name="Blanc G."/>
            <person name="Decker E.L."/>
            <person name="van Gessel N."/>
            <person name="Grimwood J."/>
            <person name="Hayes R.D."/>
            <person name="Graham S.W."/>
            <person name="Gunter L.E."/>
            <person name="McDaniel S.F."/>
            <person name="Hoernstein S.N.W."/>
            <person name="Larsson A."/>
            <person name="Li F.W."/>
            <person name="Perroud P.F."/>
            <person name="Phillips J."/>
            <person name="Ranjan P."/>
            <person name="Rokshar D.S."/>
            <person name="Rothfels C.J."/>
            <person name="Schneider L."/>
            <person name="Shu S."/>
            <person name="Stevenson D.W."/>
            <person name="Thummler F."/>
            <person name="Tillich M."/>
            <person name="Villarreal Aguilar J.C."/>
            <person name="Widiez T."/>
            <person name="Wong G.K."/>
            <person name="Wymore A."/>
            <person name="Zhang Y."/>
            <person name="Zimmer A.D."/>
            <person name="Quatrano R.S."/>
            <person name="Mayer K.F.X."/>
            <person name="Goodstein D."/>
            <person name="Casacuberta J.M."/>
            <person name="Vandepoele K."/>
            <person name="Reski R."/>
            <person name="Cuming A.C."/>
            <person name="Tuskan G.A."/>
            <person name="Maumus F."/>
            <person name="Salse J."/>
            <person name="Schmutz J."/>
            <person name="Rensing S.A."/>
        </authorList>
    </citation>
    <scope>NUCLEOTIDE SEQUENCE [LARGE SCALE GENOMIC DNA]</scope>
    <source>
        <strain evidence="1 2">cv. Gransden 2004</strain>
    </source>
</reference>
<dbReference type="EMBL" id="ABEU02000011">
    <property type="status" value="NOT_ANNOTATED_CDS"/>
    <property type="molecule type" value="Genomic_DNA"/>
</dbReference>
<evidence type="ECO:0000313" key="2">
    <source>
        <dbReference type="Proteomes" id="UP000006727"/>
    </source>
</evidence>